<reference evidence="1 2" key="1">
    <citation type="submission" date="2020-08" db="EMBL/GenBank/DDBJ databases">
        <title>Genomic Encyclopedia of Type Strains, Phase III (KMG-III): the genomes of soil and plant-associated and newly described type strains.</title>
        <authorList>
            <person name="Whitman W."/>
        </authorList>
    </citation>
    <scope>NUCLEOTIDE SEQUENCE [LARGE SCALE GENOMIC DNA]</scope>
    <source>
        <strain evidence="1 2">CECT 8799</strain>
    </source>
</reference>
<dbReference type="EMBL" id="JACHWZ010000003">
    <property type="protein sequence ID" value="MBB3059991.1"/>
    <property type="molecule type" value="Genomic_DNA"/>
</dbReference>
<dbReference type="Proteomes" id="UP000535937">
    <property type="component" value="Unassembled WGS sequence"/>
</dbReference>
<accession>A0A7W4WAG7</accession>
<comment type="caution">
    <text evidence="1">The sequence shown here is derived from an EMBL/GenBank/DDBJ whole genome shotgun (WGS) entry which is preliminary data.</text>
</comment>
<dbReference type="AlphaFoldDB" id="A0A7W4WAG7"/>
<name>A0A7W4WAG7_9GAMM</name>
<keyword evidence="2" id="KW-1185">Reference proteome</keyword>
<sequence length="104" mass="11787">MSKVDIDGFVEKKLLGILEEMEAQKSLSTSYPEDGLSFEEEVQQIREYIEDAGEYSIAYEVIVANLEQIPFLLTGSSAVALLEVGLVMKYKTDREEDLFLDSRE</sequence>
<dbReference type="RefSeq" id="WP_183456931.1">
    <property type="nucleotide sequence ID" value="NZ_JACHWZ010000003.1"/>
</dbReference>
<organism evidence="1 2">
    <name type="scientific">Microbulbifer rhizosphaerae</name>
    <dbReference type="NCBI Taxonomy" id="1562603"/>
    <lineage>
        <taxon>Bacteria</taxon>
        <taxon>Pseudomonadati</taxon>
        <taxon>Pseudomonadota</taxon>
        <taxon>Gammaproteobacteria</taxon>
        <taxon>Cellvibrionales</taxon>
        <taxon>Microbulbiferaceae</taxon>
        <taxon>Microbulbifer</taxon>
    </lineage>
</organism>
<proteinExistence type="predicted"/>
<protein>
    <submittedName>
        <fullName evidence="1">Uncharacterized protein</fullName>
    </submittedName>
</protein>
<evidence type="ECO:0000313" key="2">
    <source>
        <dbReference type="Proteomes" id="UP000535937"/>
    </source>
</evidence>
<gene>
    <name evidence="1" type="ORF">FHS09_000804</name>
</gene>
<evidence type="ECO:0000313" key="1">
    <source>
        <dbReference type="EMBL" id="MBB3059991.1"/>
    </source>
</evidence>